<dbReference type="Gene3D" id="3.30.465.10">
    <property type="match status" value="1"/>
</dbReference>
<accession>A0A547PBQ8</accession>
<evidence type="ECO:0000259" key="2">
    <source>
        <dbReference type="PROSITE" id="PS51387"/>
    </source>
</evidence>
<evidence type="ECO:0000256" key="1">
    <source>
        <dbReference type="ARBA" id="ARBA00022827"/>
    </source>
</evidence>
<dbReference type="OrthoDB" id="9800184at2"/>
<evidence type="ECO:0000313" key="3">
    <source>
        <dbReference type="EMBL" id="TRD11567.1"/>
    </source>
</evidence>
<keyword evidence="1" id="KW-0274">FAD</keyword>
<protein>
    <submittedName>
        <fullName evidence="3">FAD-binding protein</fullName>
    </submittedName>
</protein>
<dbReference type="InterPro" id="IPR010031">
    <property type="entry name" value="FAD_lactone_oxidase-like"/>
</dbReference>
<dbReference type="AlphaFoldDB" id="A0A547PBQ8"/>
<dbReference type="InterPro" id="IPR036318">
    <property type="entry name" value="FAD-bd_PCMH-like_sf"/>
</dbReference>
<dbReference type="GO" id="GO:0016899">
    <property type="term" value="F:oxidoreductase activity, acting on the CH-OH group of donors, oxygen as acceptor"/>
    <property type="evidence" value="ECO:0007669"/>
    <property type="project" value="InterPro"/>
</dbReference>
<gene>
    <name evidence="3" type="ORF">FGU71_06630</name>
</gene>
<dbReference type="PROSITE" id="PS51387">
    <property type="entry name" value="FAD_PCMH"/>
    <property type="match status" value="1"/>
</dbReference>
<keyword evidence="1" id="KW-0285">Flavoprotein</keyword>
<dbReference type="PANTHER" id="PTHR43762:SF1">
    <property type="entry name" value="D-ARABINONO-1,4-LACTONE OXIDASE"/>
    <property type="match status" value="1"/>
</dbReference>
<comment type="caution">
    <text evidence="3">The sequence shown here is derived from an EMBL/GenBank/DDBJ whole genome shotgun (WGS) entry which is preliminary data.</text>
</comment>
<dbReference type="SUPFAM" id="SSF56176">
    <property type="entry name" value="FAD-binding/transporter-associated domain-like"/>
    <property type="match status" value="1"/>
</dbReference>
<evidence type="ECO:0000313" key="4">
    <source>
        <dbReference type="Proteomes" id="UP000316343"/>
    </source>
</evidence>
<dbReference type="GO" id="GO:0071949">
    <property type="term" value="F:FAD binding"/>
    <property type="evidence" value="ECO:0007669"/>
    <property type="project" value="InterPro"/>
</dbReference>
<sequence length="479" mass="54232">MAALDDKAREPNAHQIDAKKSTIRVYSWMKVFFGDITPHRFTSEETLADFVRDNEYCCIGQSHSYNGVQVAPSLNAVLMGKSTLDFCDVDPLAKTVTCGPSTTIEQLKRELLEYDLKMFNSGNYMAQTVIGALVTGTHGYGAKATMADAVTQLTFLDGQGKIVALNRSDPSFRYAILSFGTIGPIISVTLEAASLESFQSDAWITRLSKKNALQKGSIATSWAVVPYSDPDDPLIMLHTLRQAKTGKAKKRHRPNILSWAGIATFIIERYWAIDRLLPALRRPLQRLADRLNIRSHRRTITDPRDLDYLYDPEPFLKSQRSPDILTGLFSTTHTAYNLAFHVPLDRAEEVVKFILLEVDKWRSLRFFLKSLIGVRELSDKSPLPFAGNFEGPTAAIDLFADTRDYAWLERLQREVLTQFDQVRPHWGKSAIVHEFEASLGTEEISRLRDLHRHHYPLGNLKPNDRVQRLLDLNRPMPST</sequence>
<dbReference type="InterPro" id="IPR016169">
    <property type="entry name" value="FAD-bd_PCMH_sub2"/>
</dbReference>
<dbReference type="PANTHER" id="PTHR43762">
    <property type="entry name" value="L-GULONOLACTONE OXIDASE"/>
    <property type="match status" value="1"/>
</dbReference>
<name>A0A547PBQ8_9SPHN</name>
<dbReference type="Pfam" id="PF01565">
    <property type="entry name" value="FAD_binding_4"/>
    <property type="match status" value="1"/>
</dbReference>
<keyword evidence="4" id="KW-1185">Reference proteome</keyword>
<dbReference type="InterPro" id="IPR006094">
    <property type="entry name" value="Oxid_FAD_bind_N"/>
</dbReference>
<dbReference type="Proteomes" id="UP000316343">
    <property type="component" value="Unassembled WGS sequence"/>
</dbReference>
<feature type="domain" description="FAD-binding PCMH-type" evidence="2">
    <location>
        <begin position="31"/>
        <end position="195"/>
    </location>
</feature>
<reference evidence="3 4" key="1">
    <citation type="submission" date="2019-06" db="EMBL/GenBank/DDBJ databases">
        <title>Erythrobacter insulae sp. nov., isolated from a tidal flat.</title>
        <authorList>
            <person name="Yoon J.-H."/>
        </authorList>
    </citation>
    <scope>NUCLEOTIDE SEQUENCE [LARGE SCALE GENOMIC DNA]</scope>
    <source>
        <strain evidence="3 4">JBTF-M21</strain>
    </source>
</reference>
<proteinExistence type="predicted"/>
<organism evidence="3 4">
    <name type="scientific">Erythrobacter insulae</name>
    <dbReference type="NCBI Taxonomy" id="2584124"/>
    <lineage>
        <taxon>Bacteria</taxon>
        <taxon>Pseudomonadati</taxon>
        <taxon>Pseudomonadota</taxon>
        <taxon>Alphaproteobacteria</taxon>
        <taxon>Sphingomonadales</taxon>
        <taxon>Erythrobacteraceae</taxon>
        <taxon>Erythrobacter/Porphyrobacter group</taxon>
        <taxon>Erythrobacter</taxon>
    </lineage>
</organism>
<dbReference type="EMBL" id="VHJK01000001">
    <property type="protein sequence ID" value="TRD11567.1"/>
    <property type="molecule type" value="Genomic_DNA"/>
</dbReference>
<dbReference type="InterPro" id="IPR016166">
    <property type="entry name" value="FAD-bd_PCMH"/>
</dbReference>